<feature type="transmembrane region" description="Helical" evidence="1">
    <location>
        <begin position="191"/>
        <end position="210"/>
    </location>
</feature>
<keyword evidence="1" id="KW-0472">Membrane</keyword>
<name>A0A813GX00_POLGL</name>
<evidence type="ECO:0000313" key="3">
    <source>
        <dbReference type="Proteomes" id="UP000654075"/>
    </source>
</evidence>
<dbReference type="AlphaFoldDB" id="A0A813GX00"/>
<accession>A0A813GX00</accession>
<dbReference type="OrthoDB" id="497914at2759"/>
<dbReference type="OMA" id="ICVLESF"/>
<feature type="transmembrane region" description="Helical" evidence="1">
    <location>
        <begin position="160"/>
        <end position="179"/>
    </location>
</feature>
<keyword evidence="1" id="KW-0812">Transmembrane</keyword>
<feature type="transmembrane region" description="Helical" evidence="1">
    <location>
        <begin position="80"/>
        <end position="107"/>
    </location>
</feature>
<evidence type="ECO:0000256" key="1">
    <source>
        <dbReference type="SAM" id="Phobius"/>
    </source>
</evidence>
<protein>
    <submittedName>
        <fullName evidence="2">Uncharacterized protein</fullName>
    </submittedName>
</protein>
<keyword evidence="1" id="KW-1133">Transmembrane helix</keyword>
<evidence type="ECO:0000313" key="2">
    <source>
        <dbReference type="EMBL" id="CAE8629802.1"/>
    </source>
</evidence>
<sequence>MLSKFNFEIGDGLYGFGKGAADGLLGVDGQEYRPLAIEALLRVRLEICVLESFVYEAIIPFVQRKGLGWVLPFHETIDTVIAGTVFAIAVNFILFGTTKILAVLGIYHDFLLGAPLRLIGYSILPEKRKKETPLIQINWPGTPAPEDEKEEVETPGDPPAMPLLAFGGVCKGYGVFAGFVKDILEGLDTFVARYLALVSITYIVFKWAHFRVFPDFPPF</sequence>
<comment type="caution">
    <text evidence="2">The sequence shown here is derived from an EMBL/GenBank/DDBJ whole genome shotgun (WGS) entry which is preliminary data.</text>
</comment>
<organism evidence="2 3">
    <name type="scientific">Polarella glacialis</name>
    <name type="common">Dinoflagellate</name>
    <dbReference type="NCBI Taxonomy" id="89957"/>
    <lineage>
        <taxon>Eukaryota</taxon>
        <taxon>Sar</taxon>
        <taxon>Alveolata</taxon>
        <taxon>Dinophyceae</taxon>
        <taxon>Suessiales</taxon>
        <taxon>Suessiaceae</taxon>
        <taxon>Polarella</taxon>
    </lineage>
</organism>
<keyword evidence="3" id="KW-1185">Reference proteome</keyword>
<proteinExistence type="predicted"/>
<dbReference type="EMBL" id="CAJNNV010029720">
    <property type="protein sequence ID" value="CAE8629802.1"/>
    <property type="molecule type" value="Genomic_DNA"/>
</dbReference>
<dbReference type="Proteomes" id="UP000654075">
    <property type="component" value="Unassembled WGS sequence"/>
</dbReference>
<gene>
    <name evidence="2" type="ORF">PGLA1383_LOCUS46226</name>
</gene>
<reference evidence="2" key="1">
    <citation type="submission" date="2021-02" db="EMBL/GenBank/DDBJ databases">
        <authorList>
            <person name="Dougan E. K."/>
            <person name="Rhodes N."/>
            <person name="Thang M."/>
            <person name="Chan C."/>
        </authorList>
    </citation>
    <scope>NUCLEOTIDE SEQUENCE</scope>
</reference>